<sequence length="110" mass="12397">MLRETALFDALHSELAIVLEETRDDGIDTDRLATQLLENDGARRLLIGVTEDATAILTYNRLTNSITRTPIEADGLDGSRSRHIDRQRTEGQVLESVQQLGRFSTECNRR</sequence>
<dbReference type="EMBL" id="BAABKX010000018">
    <property type="protein sequence ID" value="GAA5060228.1"/>
    <property type="molecule type" value="Genomic_DNA"/>
</dbReference>
<keyword evidence="2" id="KW-1185">Reference proteome</keyword>
<proteinExistence type="predicted"/>
<gene>
    <name evidence="1" type="ORF">GCM10025751_45140</name>
</gene>
<protein>
    <submittedName>
        <fullName evidence="1">Uncharacterized protein</fullName>
    </submittedName>
</protein>
<evidence type="ECO:0000313" key="1">
    <source>
        <dbReference type="EMBL" id="GAA5060228.1"/>
    </source>
</evidence>
<dbReference type="GeneID" id="68613626"/>
<dbReference type="Proteomes" id="UP001501729">
    <property type="component" value="Unassembled WGS sequence"/>
</dbReference>
<evidence type="ECO:0000313" key="2">
    <source>
        <dbReference type="Proteomes" id="UP001501729"/>
    </source>
</evidence>
<accession>A0AAV3UN67</accession>
<comment type="caution">
    <text evidence="1">The sequence shown here is derived from an EMBL/GenBank/DDBJ whole genome shotgun (WGS) entry which is preliminary data.</text>
</comment>
<organism evidence="1 2">
    <name type="scientific">Haladaptatus pallidirubidus</name>
    <dbReference type="NCBI Taxonomy" id="1008152"/>
    <lineage>
        <taxon>Archaea</taxon>
        <taxon>Methanobacteriati</taxon>
        <taxon>Methanobacteriota</taxon>
        <taxon>Stenosarchaea group</taxon>
        <taxon>Halobacteria</taxon>
        <taxon>Halobacteriales</taxon>
        <taxon>Haladaptataceae</taxon>
        <taxon>Haladaptatus</taxon>
    </lineage>
</organism>
<reference evidence="1 2" key="1">
    <citation type="journal article" date="2019" name="Int. J. Syst. Evol. Microbiol.">
        <title>The Global Catalogue of Microorganisms (GCM) 10K type strain sequencing project: providing services to taxonomists for standard genome sequencing and annotation.</title>
        <authorList>
            <consortium name="The Broad Institute Genomics Platform"/>
            <consortium name="The Broad Institute Genome Sequencing Center for Infectious Disease"/>
            <person name="Wu L."/>
            <person name="Ma J."/>
        </authorList>
    </citation>
    <scope>NUCLEOTIDE SEQUENCE [LARGE SCALE GENOMIC DNA]</scope>
    <source>
        <strain evidence="1 2">JCM 17504</strain>
    </source>
</reference>
<name>A0AAV3UN67_9EURY</name>
<dbReference type="RefSeq" id="WP_227773430.1">
    <property type="nucleotide sequence ID" value="NZ_BAABKX010000018.1"/>
</dbReference>
<dbReference type="AlphaFoldDB" id="A0AAV3UN67"/>